<dbReference type="AlphaFoldDB" id="A0A3E0VDU3"/>
<protein>
    <submittedName>
        <fullName evidence="2">Uncharacterized protein</fullName>
    </submittedName>
</protein>
<comment type="caution">
    <text evidence="2">The sequence shown here is derived from an EMBL/GenBank/DDBJ whole genome shotgun (WGS) entry which is preliminary data.</text>
</comment>
<keyword evidence="3" id="KW-1185">Reference proteome</keyword>
<gene>
    <name evidence="2" type="ORF">B7R54_01715</name>
</gene>
<feature type="region of interest" description="Disordered" evidence="1">
    <location>
        <begin position="114"/>
        <end position="143"/>
    </location>
</feature>
<accession>A0A3E0VDU3</accession>
<dbReference type="EMBL" id="NBWZ01000001">
    <property type="protein sequence ID" value="RFA08072.1"/>
    <property type="molecule type" value="Genomic_DNA"/>
</dbReference>
<proteinExistence type="predicted"/>
<evidence type="ECO:0000256" key="1">
    <source>
        <dbReference type="SAM" id="MobiDB-lite"/>
    </source>
</evidence>
<sequence length="169" mass="18516">MQYMNAYRDAYTDALLEDVREGGLLDIKDLHLSADCHIVGHAVARKSASAAHPLTGISAEDITEGELWFAADARRDATRTIAKDIEAYLKDYEDGFVIALDDYTDGPARYDDIRPGSSLSNAAHKAGQSEAAHSGHSFPGLDGHVRASYEERAAENARDIVLYHLNRNV</sequence>
<evidence type="ECO:0000313" key="2">
    <source>
        <dbReference type="EMBL" id="RFA08072.1"/>
    </source>
</evidence>
<organism evidence="2 3">
    <name type="scientific">Subtercola boreus</name>
    <dbReference type="NCBI Taxonomy" id="120213"/>
    <lineage>
        <taxon>Bacteria</taxon>
        <taxon>Bacillati</taxon>
        <taxon>Actinomycetota</taxon>
        <taxon>Actinomycetes</taxon>
        <taxon>Micrococcales</taxon>
        <taxon>Microbacteriaceae</taxon>
        <taxon>Subtercola</taxon>
    </lineage>
</organism>
<evidence type="ECO:0000313" key="3">
    <source>
        <dbReference type="Proteomes" id="UP000256486"/>
    </source>
</evidence>
<reference evidence="2 3" key="1">
    <citation type="submission" date="2017-04" db="EMBL/GenBank/DDBJ databases">
        <title>Comparative genome analysis of Subtercola boreus.</title>
        <authorList>
            <person name="Cho Y.-J."/>
            <person name="Cho A."/>
            <person name="Kim O.-S."/>
            <person name="Lee J.-I."/>
        </authorList>
    </citation>
    <scope>NUCLEOTIDE SEQUENCE [LARGE SCALE GENOMIC DNA]</scope>
    <source>
        <strain evidence="2 3">K300</strain>
    </source>
</reference>
<name>A0A3E0VDU3_9MICO</name>
<dbReference type="Proteomes" id="UP000256486">
    <property type="component" value="Unassembled WGS sequence"/>
</dbReference>